<protein>
    <submittedName>
        <fullName evidence="3">Acyl-CoA dehydrogenase</fullName>
    </submittedName>
</protein>
<gene>
    <name evidence="3" type="ORF">F7R13_29315</name>
</gene>
<dbReference type="GO" id="GO:0016627">
    <property type="term" value="F:oxidoreductase activity, acting on the CH-CH group of donors"/>
    <property type="evidence" value="ECO:0007669"/>
    <property type="project" value="InterPro"/>
</dbReference>
<evidence type="ECO:0000259" key="2">
    <source>
        <dbReference type="Pfam" id="PF00441"/>
    </source>
</evidence>
<feature type="non-terminal residue" evidence="3">
    <location>
        <position position="1"/>
    </location>
</feature>
<reference evidence="3 4" key="1">
    <citation type="submission" date="2019-09" db="EMBL/GenBank/DDBJ databases">
        <title>Draft genome sequences of 48 bacterial type strains from the CCUG.</title>
        <authorList>
            <person name="Tunovic T."/>
            <person name="Pineiro-Iglesias B."/>
            <person name="Unosson C."/>
            <person name="Inganas E."/>
            <person name="Ohlen M."/>
            <person name="Cardew S."/>
            <person name="Jensie-Markopoulos S."/>
            <person name="Salva-Serra F."/>
            <person name="Jaen-Luchoro D."/>
            <person name="Karlsson R."/>
            <person name="Svensson-Stadler L."/>
            <person name="Chun J."/>
            <person name="Moore E."/>
        </authorList>
    </citation>
    <scope>NUCLEOTIDE SEQUENCE [LARGE SCALE GENOMIC DNA]</scope>
    <source>
        <strain evidence="3 4">CCUG 65687</strain>
    </source>
</reference>
<evidence type="ECO:0000313" key="4">
    <source>
        <dbReference type="Proteomes" id="UP000473571"/>
    </source>
</evidence>
<dbReference type="AlphaFoldDB" id="A0A6L3N839"/>
<proteinExistence type="predicted"/>
<dbReference type="InterPro" id="IPR036250">
    <property type="entry name" value="AcylCo_DH-like_C"/>
</dbReference>
<dbReference type="InterPro" id="IPR009075">
    <property type="entry name" value="AcylCo_DH/oxidase_C"/>
</dbReference>
<dbReference type="Proteomes" id="UP000473571">
    <property type="component" value="Unassembled WGS sequence"/>
</dbReference>
<organism evidence="3 4">
    <name type="scientific">Burkholderia territorii</name>
    <dbReference type="NCBI Taxonomy" id="1503055"/>
    <lineage>
        <taxon>Bacteria</taxon>
        <taxon>Pseudomonadati</taxon>
        <taxon>Pseudomonadota</taxon>
        <taxon>Betaproteobacteria</taxon>
        <taxon>Burkholderiales</taxon>
        <taxon>Burkholderiaceae</taxon>
        <taxon>Burkholderia</taxon>
        <taxon>Burkholderia cepacia complex</taxon>
    </lineage>
</organism>
<dbReference type="Pfam" id="PF00441">
    <property type="entry name" value="Acyl-CoA_dh_1"/>
    <property type="match status" value="1"/>
</dbReference>
<name>A0A6L3N839_9BURK</name>
<comment type="caution">
    <text evidence="3">The sequence shown here is derived from an EMBL/GenBank/DDBJ whole genome shotgun (WGS) entry which is preliminary data.</text>
</comment>
<evidence type="ECO:0000313" key="3">
    <source>
        <dbReference type="EMBL" id="KAB0649294.1"/>
    </source>
</evidence>
<feature type="domain" description="Acyl-CoA dehydrogenase/oxidase C-terminal" evidence="2">
    <location>
        <begin position="1"/>
        <end position="78"/>
    </location>
</feature>
<dbReference type="Gene3D" id="1.20.140.10">
    <property type="entry name" value="Butyryl-CoA Dehydrogenase, subunit A, domain 3"/>
    <property type="match status" value="1"/>
</dbReference>
<dbReference type="RefSeq" id="WP_282960205.1">
    <property type="nucleotide sequence ID" value="NZ_VZOL01000722.1"/>
</dbReference>
<dbReference type="EMBL" id="VZOL01000722">
    <property type="protein sequence ID" value="KAB0649294.1"/>
    <property type="molecule type" value="Genomic_DNA"/>
</dbReference>
<evidence type="ECO:0000256" key="1">
    <source>
        <dbReference type="ARBA" id="ARBA00022630"/>
    </source>
</evidence>
<keyword evidence="1" id="KW-0285">Flavoprotein</keyword>
<dbReference type="SUPFAM" id="SSF47203">
    <property type="entry name" value="Acyl-CoA dehydrogenase C-terminal domain-like"/>
    <property type="match status" value="1"/>
</dbReference>
<accession>A0A6L3N839</accession>
<sequence>RAAQAIADDHPRRAVLVSHAKLAATAAAQLAARHAMQVHGAIGYTWELDLQIFMKRIWALSGSWGDNAFHKARVADAILGDALPIGPAQTFDFEETH</sequence>